<dbReference type="PROSITE" id="PS50995">
    <property type="entry name" value="HTH_MARR_2"/>
    <property type="match status" value="1"/>
</dbReference>
<dbReference type="EMBL" id="CP114014">
    <property type="protein sequence ID" value="XAY03825.1"/>
    <property type="molecule type" value="Genomic_DNA"/>
</dbReference>
<name>A0AAU7AQB1_9ACTN</name>
<dbReference type="KEGG" id="parq:DSM112329_00648"/>
<dbReference type="InterPro" id="IPR000835">
    <property type="entry name" value="HTH_MarR-typ"/>
</dbReference>
<dbReference type="GO" id="GO:0006950">
    <property type="term" value="P:response to stress"/>
    <property type="evidence" value="ECO:0007669"/>
    <property type="project" value="TreeGrafter"/>
</dbReference>
<protein>
    <recommendedName>
        <fullName evidence="2">HTH marR-type domain-containing protein</fullName>
    </recommendedName>
</protein>
<feature type="domain" description="HTH marR-type" evidence="2">
    <location>
        <begin position="1"/>
        <end position="117"/>
    </location>
</feature>
<dbReference type="InterPro" id="IPR036388">
    <property type="entry name" value="WH-like_DNA-bd_sf"/>
</dbReference>
<dbReference type="Gene3D" id="1.10.10.10">
    <property type="entry name" value="Winged helix-like DNA-binding domain superfamily/Winged helix DNA-binding domain"/>
    <property type="match status" value="1"/>
</dbReference>
<dbReference type="AlphaFoldDB" id="A0AAU7AQB1"/>
<dbReference type="SUPFAM" id="SSF46785">
    <property type="entry name" value="Winged helix' DNA-binding domain"/>
    <property type="match status" value="1"/>
</dbReference>
<evidence type="ECO:0000259" key="2">
    <source>
        <dbReference type="PROSITE" id="PS50995"/>
    </source>
</evidence>
<gene>
    <name evidence="3" type="ORF">DSM112329_00648</name>
</gene>
<keyword evidence="1" id="KW-0175">Coiled coil</keyword>
<accession>A0AAU7AQB1</accession>
<dbReference type="InterPro" id="IPR039422">
    <property type="entry name" value="MarR/SlyA-like"/>
</dbReference>
<evidence type="ECO:0000256" key="1">
    <source>
        <dbReference type="SAM" id="Coils"/>
    </source>
</evidence>
<dbReference type="Pfam" id="PF01047">
    <property type="entry name" value="MarR"/>
    <property type="match status" value="1"/>
</dbReference>
<dbReference type="InterPro" id="IPR036390">
    <property type="entry name" value="WH_DNA-bd_sf"/>
</dbReference>
<dbReference type="PANTHER" id="PTHR33164">
    <property type="entry name" value="TRANSCRIPTIONAL REGULATOR, MARR FAMILY"/>
    <property type="match status" value="1"/>
</dbReference>
<organism evidence="3">
    <name type="scientific">Paraconexibacter sp. AEG42_29</name>
    <dbReference type="NCBI Taxonomy" id="2997339"/>
    <lineage>
        <taxon>Bacteria</taxon>
        <taxon>Bacillati</taxon>
        <taxon>Actinomycetota</taxon>
        <taxon>Thermoleophilia</taxon>
        <taxon>Solirubrobacterales</taxon>
        <taxon>Paraconexibacteraceae</taxon>
        <taxon>Paraconexibacter</taxon>
    </lineage>
</organism>
<evidence type="ECO:0000313" key="3">
    <source>
        <dbReference type="EMBL" id="XAY03825.1"/>
    </source>
</evidence>
<dbReference type="GO" id="GO:0003700">
    <property type="term" value="F:DNA-binding transcription factor activity"/>
    <property type="evidence" value="ECO:0007669"/>
    <property type="project" value="InterPro"/>
</dbReference>
<reference evidence="3" key="1">
    <citation type="submission" date="2022-12" db="EMBL/GenBank/DDBJ databases">
        <title>Paraconexibacter alkalitolerans sp. nov. and Baekduia alba sp. nov., isolated from soil and emended description of the genera Paraconexibacter (Chun et al., 2020) and Baekduia (An et al., 2020).</title>
        <authorList>
            <person name="Vieira S."/>
            <person name="Huber K.J."/>
            <person name="Geppert A."/>
            <person name="Wolf J."/>
            <person name="Neumann-Schaal M."/>
            <person name="Muesken M."/>
            <person name="Overmann J."/>
        </authorList>
    </citation>
    <scope>NUCLEOTIDE SEQUENCE</scope>
    <source>
        <strain evidence="3">AEG42_29</strain>
    </source>
</reference>
<sequence>MGEWRELLARHARVNEALERELERHHRLSVTEFEALQHLAENDVDGCRLQQLVDDVHMSQSALSRLIGRLTDEGLVERRSCTSDRRGIFAVITDAGRQRLAEAKPTHEAVLERTLRD</sequence>
<dbReference type="SMART" id="SM00347">
    <property type="entry name" value="HTH_MARR"/>
    <property type="match status" value="1"/>
</dbReference>
<proteinExistence type="predicted"/>
<dbReference type="PANTHER" id="PTHR33164:SF99">
    <property type="entry name" value="MARR FAMILY REGULATORY PROTEIN"/>
    <property type="match status" value="1"/>
</dbReference>
<feature type="coiled-coil region" evidence="1">
    <location>
        <begin position="1"/>
        <end position="28"/>
    </location>
</feature>